<evidence type="ECO:0000259" key="5">
    <source>
        <dbReference type="PROSITE" id="PS50026"/>
    </source>
</evidence>
<dbReference type="EnsemblMetazoa" id="G35393.3">
    <property type="protein sequence ID" value="G35393.3:cds"/>
    <property type="gene ID" value="G35393"/>
</dbReference>
<dbReference type="InterPro" id="IPR043403">
    <property type="entry name" value="Gurken/Spitz"/>
</dbReference>
<feature type="signal peptide" evidence="4">
    <location>
        <begin position="1"/>
        <end position="25"/>
    </location>
</feature>
<evidence type="ECO:0000256" key="4">
    <source>
        <dbReference type="SAM" id="SignalP"/>
    </source>
</evidence>
<feature type="region of interest" description="Disordered" evidence="2">
    <location>
        <begin position="143"/>
        <end position="190"/>
    </location>
</feature>
<dbReference type="RefSeq" id="XP_065923079.1">
    <property type="nucleotide sequence ID" value="XM_066067007.1"/>
</dbReference>
<feature type="chain" id="PRO_5042432006" description="EGF-like domain-containing protein" evidence="4">
    <location>
        <begin position="26"/>
        <end position="190"/>
    </location>
</feature>
<keyword evidence="3" id="KW-0812">Transmembrane</keyword>
<accession>A0A8W8MWS5</accession>
<dbReference type="PANTHER" id="PTHR12332">
    <property type="entry name" value="KEREN-RELATED"/>
    <property type="match status" value="1"/>
</dbReference>
<evidence type="ECO:0000256" key="2">
    <source>
        <dbReference type="SAM" id="MobiDB-lite"/>
    </source>
</evidence>
<dbReference type="EnsemblMetazoa" id="G35393.8">
    <property type="protein sequence ID" value="G35393.8:cds"/>
    <property type="gene ID" value="G35393"/>
</dbReference>
<comment type="caution">
    <text evidence="1">Lacks conserved residue(s) required for the propagation of feature annotation.</text>
</comment>
<dbReference type="PROSITE" id="PS50026">
    <property type="entry name" value="EGF_3"/>
    <property type="match status" value="1"/>
</dbReference>
<proteinExistence type="predicted"/>
<evidence type="ECO:0000256" key="1">
    <source>
        <dbReference type="PROSITE-ProRule" id="PRU00076"/>
    </source>
</evidence>
<dbReference type="AlphaFoldDB" id="A0A8W8MWS5"/>
<dbReference type="Gene3D" id="2.10.25.10">
    <property type="entry name" value="Laminin"/>
    <property type="match status" value="1"/>
</dbReference>
<dbReference type="PANTHER" id="PTHR12332:SF1">
    <property type="entry name" value="KEREN-RELATED"/>
    <property type="match status" value="1"/>
</dbReference>
<evidence type="ECO:0000313" key="7">
    <source>
        <dbReference type="Proteomes" id="UP000005408"/>
    </source>
</evidence>
<protein>
    <recommendedName>
        <fullName evidence="5">EGF-like domain-containing protein</fullName>
    </recommendedName>
</protein>
<keyword evidence="3" id="KW-0472">Membrane</keyword>
<dbReference type="RefSeq" id="XP_065923082.1">
    <property type="nucleotide sequence ID" value="XM_066067010.1"/>
</dbReference>
<feature type="compositionally biased region" description="Polar residues" evidence="2">
    <location>
        <begin position="157"/>
        <end position="170"/>
    </location>
</feature>
<keyword evidence="3" id="KW-1133">Transmembrane helix</keyword>
<dbReference type="GO" id="GO:0005154">
    <property type="term" value="F:epidermal growth factor receptor binding"/>
    <property type="evidence" value="ECO:0007669"/>
    <property type="project" value="InterPro"/>
</dbReference>
<feature type="transmembrane region" description="Helical" evidence="3">
    <location>
        <begin position="111"/>
        <end position="134"/>
    </location>
</feature>
<dbReference type="GO" id="GO:0048018">
    <property type="term" value="F:receptor ligand activity"/>
    <property type="evidence" value="ECO:0007669"/>
    <property type="project" value="InterPro"/>
</dbReference>
<sequence length="190" mass="21362">MHQLLPQYIIWTVCSTLFTITYGCGRTPATPRPTTAAPVTTTSFVSNRKPCTQNETVSQGCLNGGTCFVMEFEEGHRTTHCYCKENYIGKTCFYIDPTLIFQREREDHVKAAAIAASVVGIVLFVTVIVCILVLRKRYIRRKAQEKEKEKSEKEFRSQSPGPNTATNGGHQETEQLLIRNGVPNQSETRV</sequence>
<dbReference type="OrthoDB" id="6162066at2759"/>
<dbReference type="RefSeq" id="XP_034318329.1">
    <property type="nucleotide sequence ID" value="XM_034462438.2"/>
</dbReference>
<evidence type="ECO:0000313" key="6">
    <source>
        <dbReference type="EnsemblMetazoa" id="G35393.8:cds"/>
    </source>
</evidence>
<dbReference type="GO" id="GO:0007173">
    <property type="term" value="P:epidermal growth factor receptor signaling pathway"/>
    <property type="evidence" value="ECO:0007669"/>
    <property type="project" value="InterPro"/>
</dbReference>
<dbReference type="RefSeq" id="XP_065923080.1">
    <property type="nucleotide sequence ID" value="XM_066067008.1"/>
</dbReference>
<dbReference type="RefSeq" id="XP_011427730.1">
    <property type="nucleotide sequence ID" value="XM_011429428.4"/>
</dbReference>
<dbReference type="EnsemblMetazoa" id="G35393.6">
    <property type="protein sequence ID" value="G35393.6:cds"/>
    <property type="gene ID" value="G35393"/>
</dbReference>
<dbReference type="RefSeq" id="XP_065923081.1">
    <property type="nucleotide sequence ID" value="XM_066067009.1"/>
</dbReference>
<organism evidence="6 7">
    <name type="scientific">Magallana gigas</name>
    <name type="common">Pacific oyster</name>
    <name type="synonym">Crassostrea gigas</name>
    <dbReference type="NCBI Taxonomy" id="29159"/>
    <lineage>
        <taxon>Eukaryota</taxon>
        <taxon>Metazoa</taxon>
        <taxon>Spiralia</taxon>
        <taxon>Lophotrochozoa</taxon>
        <taxon>Mollusca</taxon>
        <taxon>Bivalvia</taxon>
        <taxon>Autobranchia</taxon>
        <taxon>Pteriomorphia</taxon>
        <taxon>Ostreida</taxon>
        <taxon>Ostreoidea</taxon>
        <taxon>Ostreidae</taxon>
        <taxon>Magallana</taxon>
    </lineage>
</organism>
<keyword evidence="7" id="KW-1185">Reference proteome</keyword>
<dbReference type="PROSITE" id="PS00022">
    <property type="entry name" value="EGF_1"/>
    <property type="match status" value="1"/>
</dbReference>
<dbReference type="SUPFAM" id="SSF57196">
    <property type="entry name" value="EGF/Laminin"/>
    <property type="match status" value="1"/>
</dbReference>
<feature type="disulfide bond" evidence="1">
    <location>
        <begin position="83"/>
        <end position="92"/>
    </location>
</feature>
<dbReference type="GeneID" id="105328514"/>
<keyword evidence="4" id="KW-0732">Signal</keyword>
<dbReference type="RefSeq" id="XP_065923078.1">
    <property type="nucleotide sequence ID" value="XM_066067006.1"/>
</dbReference>
<evidence type="ECO:0000256" key="3">
    <source>
        <dbReference type="SAM" id="Phobius"/>
    </source>
</evidence>
<name>A0A8W8MWS5_MAGGI</name>
<reference evidence="6" key="1">
    <citation type="submission" date="2022-08" db="UniProtKB">
        <authorList>
            <consortium name="EnsemblMetazoa"/>
        </authorList>
    </citation>
    <scope>IDENTIFICATION</scope>
    <source>
        <strain evidence="6">05x7-T-G4-1.051#20</strain>
    </source>
</reference>
<dbReference type="Proteomes" id="UP000005408">
    <property type="component" value="Unassembled WGS sequence"/>
</dbReference>
<keyword evidence="1" id="KW-0245">EGF-like domain</keyword>
<feature type="domain" description="EGF-like" evidence="5">
    <location>
        <begin position="47"/>
        <end position="93"/>
    </location>
</feature>
<dbReference type="KEGG" id="crg:105328514"/>
<dbReference type="InterPro" id="IPR000742">
    <property type="entry name" value="EGF"/>
</dbReference>
<feature type="compositionally biased region" description="Basic and acidic residues" evidence="2">
    <location>
        <begin position="143"/>
        <end position="156"/>
    </location>
</feature>
<keyword evidence="1" id="KW-1015">Disulfide bond</keyword>